<dbReference type="CDD" id="cd09209">
    <property type="entry name" value="Lumazine_synthase-I"/>
    <property type="match status" value="1"/>
</dbReference>
<dbReference type="Gene3D" id="3.30.70.330">
    <property type="match status" value="1"/>
</dbReference>
<dbReference type="SMART" id="SM01291">
    <property type="entry name" value="N-SET"/>
    <property type="match status" value="1"/>
</dbReference>
<dbReference type="GO" id="GO:0009349">
    <property type="term" value="C:riboflavin synthase complex"/>
    <property type="evidence" value="ECO:0007669"/>
    <property type="project" value="InterPro"/>
</dbReference>
<gene>
    <name evidence="22" type="ORF">EJ03DRAFT_382402</name>
</gene>
<dbReference type="InterPro" id="IPR024636">
    <property type="entry name" value="SET_assoc"/>
</dbReference>
<keyword evidence="9" id="KW-0489">Methyltransferase</keyword>
<dbReference type="GO" id="GO:0048188">
    <property type="term" value="C:Set1C/COMPASS complex"/>
    <property type="evidence" value="ECO:0007669"/>
    <property type="project" value="InterPro"/>
</dbReference>
<dbReference type="GO" id="GO:0009231">
    <property type="term" value="P:riboflavin biosynthetic process"/>
    <property type="evidence" value="ECO:0007669"/>
    <property type="project" value="UniProtKB-UniPathway"/>
</dbReference>
<feature type="compositionally biased region" description="Low complexity" evidence="20">
    <location>
        <begin position="398"/>
        <end position="416"/>
    </location>
</feature>
<evidence type="ECO:0000256" key="8">
    <source>
        <dbReference type="ARBA" id="ARBA00022454"/>
    </source>
</evidence>
<keyword evidence="8" id="KW-0158">Chromosome</keyword>
<organism evidence="22 23">
    <name type="scientific">Teratosphaeria nubilosa</name>
    <dbReference type="NCBI Taxonomy" id="161662"/>
    <lineage>
        <taxon>Eukaryota</taxon>
        <taxon>Fungi</taxon>
        <taxon>Dikarya</taxon>
        <taxon>Ascomycota</taxon>
        <taxon>Pezizomycotina</taxon>
        <taxon>Dothideomycetes</taxon>
        <taxon>Dothideomycetidae</taxon>
        <taxon>Mycosphaerellales</taxon>
        <taxon>Teratosphaeriaceae</taxon>
        <taxon>Teratosphaeria</taxon>
    </lineage>
</organism>
<dbReference type="Pfam" id="PF11764">
    <property type="entry name" value="N-SET"/>
    <property type="match status" value="1"/>
</dbReference>
<feature type="compositionally biased region" description="Basic and acidic residues" evidence="20">
    <location>
        <begin position="59"/>
        <end position="70"/>
    </location>
</feature>
<feature type="compositionally biased region" description="Basic residues" evidence="20">
    <location>
        <begin position="645"/>
        <end position="659"/>
    </location>
</feature>
<dbReference type="GO" id="GO:0032259">
    <property type="term" value="P:methylation"/>
    <property type="evidence" value="ECO:0007669"/>
    <property type="project" value="UniProtKB-KW"/>
</dbReference>
<keyword evidence="13" id="KW-0156">Chromatin regulator</keyword>
<dbReference type="EMBL" id="ML995830">
    <property type="protein sequence ID" value="KAF2769866.1"/>
    <property type="molecule type" value="Genomic_DNA"/>
</dbReference>
<dbReference type="GO" id="GO:0140999">
    <property type="term" value="F:histone H3K4 trimethyltransferase activity"/>
    <property type="evidence" value="ECO:0007669"/>
    <property type="project" value="UniProtKB-EC"/>
</dbReference>
<dbReference type="SMART" id="SM00317">
    <property type="entry name" value="SET"/>
    <property type="match status" value="1"/>
</dbReference>
<evidence type="ECO:0000256" key="18">
    <source>
        <dbReference type="ARBA" id="ARBA00047571"/>
    </source>
</evidence>
<comment type="subcellular location">
    <subcellularLocation>
        <location evidence="2">Chromosome</location>
    </subcellularLocation>
    <subcellularLocation>
        <location evidence="1">Nucleus</location>
    </subcellularLocation>
</comment>
<feature type="compositionally biased region" description="Basic residues" evidence="20">
    <location>
        <begin position="870"/>
        <end position="879"/>
    </location>
</feature>
<evidence type="ECO:0000256" key="2">
    <source>
        <dbReference type="ARBA" id="ARBA00004286"/>
    </source>
</evidence>
<dbReference type="Gene3D" id="2.170.270.10">
    <property type="entry name" value="SET domain"/>
    <property type="match status" value="1"/>
</dbReference>
<accession>A0A6G1LAJ5</accession>
<evidence type="ECO:0000256" key="6">
    <source>
        <dbReference type="ARBA" id="ARBA00012664"/>
    </source>
</evidence>
<comment type="subunit">
    <text evidence="17">Component of the Set1C/COMPASS complex.</text>
</comment>
<proteinExistence type="inferred from homology"/>
<protein>
    <recommendedName>
        <fullName evidence="7">Histone-lysine N-methyltransferase, H3 lysine-4 specific</fullName>
        <ecNumber evidence="5">2.1.1.354</ecNumber>
        <ecNumber evidence="6">2.5.1.78</ecNumber>
    </recommendedName>
    <alternativeName>
        <fullName evidence="15">SET domain-containing protein 1</fullName>
    </alternativeName>
</protein>
<evidence type="ECO:0000256" key="16">
    <source>
        <dbReference type="ARBA" id="ARBA00044492"/>
    </source>
</evidence>
<feature type="compositionally biased region" description="Basic and acidic residues" evidence="20">
    <location>
        <begin position="618"/>
        <end position="629"/>
    </location>
</feature>
<dbReference type="PROSITE" id="PS51572">
    <property type="entry name" value="SAM_MT43_1"/>
    <property type="match status" value="1"/>
</dbReference>
<comment type="function">
    <text evidence="16">Catalytic component of the COMPASS (Set1C) complex that specifically mono-, di- and trimethylates histone H3 to form H3K4me1/2/3. Binds RNAs which might negatively affect its histone methyltransferase activity. COMPASS recognizes ubiquitinated H2B on one face of the nucleosome which stimulates the methylation of H3 on the opposing face.</text>
</comment>
<keyword evidence="23" id="KW-1185">Reference proteome</keyword>
<dbReference type="SUPFAM" id="SSF52121">
    <property type="entry name" value="Lumazine synthase"/>
    <property type="match status" value="1"/>
</dbReference>
<sequence>MSSGGGGGADTLKRKRESRSRPTSPAPQKTPRYANGTFASSRLAHSVSADGSDASQHYRSPDSDEMHQSDSGETLRGIGSASSLTSAASSVFSSNSHAYAHNKSASLANGLTPLTSHSESSPPKLSSPPTSKTAAHMAPNASNGASATSQMPSSDLPHKDRPRMLPPHGKVKGYRVVWDPELDSRLNKEERKRAILRRKDFGTETYEPDPPPDPRLSIAGYIEGHCRAKDRPSKAIWRPAPYNLPPYKIDRNSVGPGEAQQNLVMGFDPFLPEANLRHIFSAYGSVASVTSKTDPDTGSFLGIASIKYRDTFLDGQEYTAIEAVKSAEAEFNGQRIGVHTVRVESDREGRKFKRAVEAALKKARADRARDRPAPPPPPPVETGRPASDSPAPPPNAPKGPSGRPSRATPAASAASGRSKEAAPLPHPKSAAAALIEDEPILGKIKRKPYIHIPHASVPVLGTTIPHLKKRLKAFDWREVRLDRTGYYIVFEDSKRGEDETERCYNECNMQALFTYKMGMECQKYGNPNYERSPSPERVMAAKQKREHFERLQKEEAEDLEIEKRNRAENLDPVLGALEQLRMELRDKIMSDIKTRVAIPVFHDSLDPAKHSEKRRKLGLRDPQDNEKKGTAMLFSRVGDTPPHTPRGRHGHPLSHSKPLRPHDPHHQRGRRGERERERAPVNAFVDERRRRPAPRPAQARGLHYRLQQMYEDDEDSGEEERRTSVTRDTDDQESRPLSRASRTSTPFDTDSVADTPKHKRRKVTDWEEEEKEIFDPLQKQLLGNLLHKEPEDLATRELELVVNSLPRTSKYGSRARTELYIRQRSKADDDLFQVQAEEGDIADASAADSTAEKEQDTTAADLEAKGAKDKSKKKRKTKKQILEEQQALKVEAQTANDAHKPVAAETIAKIQAKAREYEEVAALEEKPTGWWSFTHDKPRRTIEDDLTTVLDIDGWQELIKDDEDLEMLRRALAEQTSSDIGDAKLWAWKQKEIKALNSGTHGPVQSETGIEGYYVPNKTGSARTEGVKKILNEEKSKYLPHRIKVQKAREERQAQVKANPGAAAAAEVAKMAAADKVASTATSRSNRVNNRRLINDINLQKQSLAMSNSDADVAIRFNQLKKRKKLVKFDRSAIHGWGLYAEENIAQNELIIEYVGEKVRQKVADLREIKYEKQGVGSSYLFRMMDDEIVDATKKGGIARFINHSCNPNCTAKIIKVEGTPRIVIYALKDIYTNDELTYDYKFEREYGSTDPHPHHSLHETGSSLRIGIVHARWNTKIIDALLTGTRQSLKAAGVKDENIVVQSVPGSYELPYAVQQMWKASHSQASVSGTAGALLGSATDLLSQSTTDLTKVGKEAESSGGGGSKEPFDAIIAVGALIKGSTMHFEYISDAVSHALMRAQLEMGVPVVFGLLTLLTEEQGLERAGIDQAGKGHNHGLDWGSAAVELGCKRRGWGRGEFVEGRDSRDRRLY</sequence>
<dbReference type="EC" id="2.5.1.78" evidence="6"/>
<feature type="compositionally biased region" description="Low complexity" evidence="20">
    <location>
        <begin position="116"/>
        <end position="131"/>
    </location>
</feature>
<feature type="compositionally biased region" description="Low complexity" evidence="20">
    <location>
        <begin position="80"/>
        <end position="93"/>
    </location>
</feature>
<dbReference type="GO" id="GO:0000906">
    <property type="term" value="F:6,7-dimethyl-8-ribityllumazine synthase activity"/>
    <property type="evidence" value="ECO:0007669"/>
    <property type="project" value="UniProtKB-EC"/>
</dbReference>
<feature type="compositionally biased region" description="Basic and acidic residues" evidence="20">
    <location>
        <begin position="850"/>
        <end position="869"/>
    </location>
</feature>
<feature type="region of interest" description="Disordered" evidence="20">
    <location>
        <begin position="842"/>
        <end position="879"/>
    </location>
</feature>
<keyword evidence="10" id="KW-0686">Riboflavin biosynthesis</keyword>
<evidence type="ECO:0000256" key="9">
    <source>
        <dbReference type="ARBA" id="ARBA00022603"/>
    </source>
</evidence>
<feature type="region of interest" description="Disordered" evidence="20">
    <location>
        <begin position="607"/>
        <end position="770"/>
    </location>
</feature>
<evidence type="ECO:0000256" key="7">
    <source>
        <dbReference type="ARBA" id="ARBA00015839"/>
    </source>
</evidence>
<evidence type="ECO:0000256" key="17">
    <source>
        <dbReference type="ARBA" id="ARBA00044515"/>
    </source>
</evidence>
<comment type="similarity">
    <text evidence="4">Belongs to the DMRL synthase family.</text>
</comment>
<evidence type="ECO:0000256" key="5">
    <source>
        <dbReference type="ARBA" id="ARBA00012182"/>
    </source>
</evidence>
<evidence type="ECO:0000256" key="4">
    <source>
        <dbReference type="ARBA" id="ARBA00007424"/>
    </source>
</evidence>
<evidence type="ECO:0000256" key="20">
    <source>
        <dbReference type="SAM" id="MobiDB-lite"/>
    </source>
</evidence>
<evidence type="ECO:0000256" key="15">
    <source>
        <dbReference type="ARBA" id="ARBA00030093"/>
    </source>
</evidence>
<keyword evidence="14" id="KW-0539">Nucleus</keyword>
<dbReference type="InterPro" id="IPR002180">
    <property type="entry name" value="LS/RS"/>
</dbReference>
<dbReference type="InterPro" id="IPR034964">
    <property type="entry name" value="LS"/>
</dbReference>
<dbReference type="UniPathway" id="UPA00275">
    <property type="reaction ID" value="UER00404"/>
</dbReference>
<dbReference type="InterPro" id="IPR024657">
    <property type="entry name" value="COMPASS_Set1_N-SET"/>
</dbReference>
<evidence type="ECO:0000256" key="19">
    <source>
        <dbReference type="ARBA" id="ARBA00048785"/>
    </source>
</evidence>
<comment type="catalytic activity">
    <reaction evidence="19">
        <text>(2S)-2-hydroxy-3-oxobutyl phosphate + 5-amino-6-(D-ribitylamino)uracil = 6,7-dimethyl-8-(1-D-ribityl)lumazine + phosphate + 2 H2O + H(+)</text>
        <dbReference type="Rhea" id="RHEA:26152"/>
        <dbReference type="ChEBI" id="CHEBI:15377"/>
        <dbReference type="ChEBI" id="CHEBI:15378"/>
        <dbReference type="ChEBI" id="CHEBI:15934"/>
        <dbReference type="ChEBI" id="CHEBI:43474"/>
        <dbReference type="ChEBI" id="CHEBI:58201"/>
        <dbReference type="ChEBI" id="CHEBI:58830"/>
        <dbReference type="EC" id="2.5.1.78"/>
    </reaction>
</comment>
<evidence type="ECO:0000259" key="21">
    <source>
        <dbReference type="PROSITE" id="PS50280"/>
    </source>
</evidence>
<dbReference type="SUPFAM" id="SSF82199">
    <property type="entry name" value="SET domain"/>
    <property type="match status" value="1"/>
</dbReference>
<dbReference type="InterPro" id="IPR012677">
    <property type="entry name" value="Nucleotide-bd_a/b_plait_sf"/>
</dbReference>
<feature type="compositionally biased region" description="Basic and acidic residues" evidence="20">
    <location>
        <begin position="660"/>
        <end position="689"/>
    </location>
</feature>
<evidence type="ECO:0000256" key="3">
    <source>
        <dbReference type="ARBA" id="ARBA00004917"/>
    </source>
</evidence>
<dbReference type="Pfam" id="PF11767">
    <property type="entry name" value="SET_assoc"/>
    <property type="match status" value="1"/>
</dbReference>
<evidence type="ECO:0000256" key="12">
    <source>
        <dbReference type="ARBA" id="ARBA00022691"/>
    </source>
</evidence>
<feature type="compositionally biased region" description="Basic and acidic residues" evidence="20">
    <location>
        <begin position="358"/>
        <end position="372"/>
    </location>
</feature>
<feature type="region of interest" description="Disordered" evidence="20">
    <location>
        <begin position="108"/>
        <end position="170"/>
    </location>
</feature>
<name>A0A6G1LAJ5_9PEZI</name>
<dbReference type="EC" id="2.1.1.354" evidence="5"/>
<feature type="region of interest" description="Disordered" evidence="20">
    <location>
        <begin position="1"/>
        <end position="93"/>
    </location>
</feature>
<evidence type="ECO:0000256" key="10">
    <source>
        <dbReference type="ARBA" id="ARBA00022619"/>
    </source>
</evidence>
<dbReference type="InterPro" id="IPR046341">
    <property type="entry name" value="SET_dom_sf"/>
</dbReference>
<dbReference type="OrthoDB" id="308383at2759"/>
<feature type="region of interest" description="Disordered" evidence="20">
    <location>
        <begin position="358"/>
        <end position="429"/>
    </location>
</feature>
<feature type="domain" description="SET" evidence="21">
    <location>
        <begin position="1125"/>
        <end position="1242"/>
    </location>
</feature>
<dbReference type="InterPro" id="IPR044570">
    <property type="entry name" value="Set1-like"/>
</dbReference>
<dbReference type="Proteomes" id="UP000799436">
    <property type="component" value="Unassembled WGS sequence"/>
</dbReference>
<dbReference type="HAMAP" id="MF_00178">
    <property type="entry name" value="Lumazine_synth"/>
    <property type="match status" value="1"/>
</dbReference>
<dbReference type="InterPro" id="IPR036467">
    <property type="entry name" value="LS/RS_sf"/>
</dbReference>
<evidence type="ECO:0000256" key="1">
    <source>
        <dbReference type="ARBA" id="ARBA00004123"/>
    </source>
</evidence>
<evidence type="ECO:0000256" key="13">
    <source>
        <dbReference type="ARBA" id="ARBA00022853"/>
    </source>
</evidence>
<dbReference type="GO" id="GO:0003676">
    <property type="term" value="F:nucleic acid binding"/>
    <property type="evidence" value="ECO:0007669"/>
    <property type="project" value="InterPro"/>
</dbReference>
<dbReference type="PANTHER" id="PTHR45814:SF2">
    <property type="entry name" value="HISTONE-LYSINE N-METHYLTRANSFERASE SETD1"/>
    <property type="match status" value="1"/>
</dbReference>
<dbReference type="InterPro" id="IPR035979">
    <property type="entry name" value="RBD_domain_sf"/>
</dbReference>
<keyword evidence="12" id="KW-0949">S-adenosyl-L-methionine</keyword>
<dbReference type="PROSITE" id="PS50280">
    <property type="entry name" value="SET"/>
    <property type="match status" value="1"/>
</dbReference>
<dbReference type="Gene3D" id="3.40.50.960">
    <property type="entry name" value="Lumazine/riboflavin synthase"/>
    <property type="match status" value="1"/>
</dbReference>
<comment type="pathway">
    <text evidence="3">Cofactor biosynthesis; riboflavin biosynthesis; riboflavin from 2-hydroxy-3-oxobutyl phosphate and 5-amino-6-(D-ribitylamino)uracil: step 1/2.</text>
</comment>
<feature type="compositionally biased region" description="Basic and acidic residues" evidence="20">
    <location>
        <begin position="719"/>
        <end position="736"/>
    </location>
</feature>
<evidence type="ECO:0000313" key="22">
    <source>
        <dbReference type="EMBL" id="KAF2769866.1"/>
    </source>
</evidence>
<dbReference type="InterPro" id="IPR001214">
    <property type="entry name" value="SET_dom"/>
</dbReference>
<evidence type="ECO:0000256" key="14">
    <source>
        <dbReference type="ARBA" id="ARBA00023242"/>
    </source>
</evidence>
<evidence type="ECO:0000256" key="11">
    <source>
        <dbReference type="ARBA" id="ARBA00022679"/>
    </source>
</evidence>
<dbReference type="SUPFAM" id="SSF54928">
    <property type="entry name" value="RNA-binding domain, RBD"/>
    <property type="match status" value="1"/>
</dbReference>
<reference evidence="22" key="1">
    <citation type="journal article" date="2020" name="Stud. Mycol.">
        <title>101 Dothideomycetes genomes: a test case for predicting lifestyles and emergence of pathogens.</title>
        <authorList>
            <person name="Haridas S."/>
            <person name="Albert R."/>
            <person name="Binder M."/>
            <person name="Bloem J."/>
            <person name="Labutti K."/>
            <person name="Salamov A."/>
            <person name="Andreopoulos B."/>
            <person name="Baker S."/>
            <person name="Barry K."/>
            <person name="Bills G."/>
            <person name="Bluhm B."/>
            <person name="Cannon C."/>
            <person name="Castanera R."/>
            <person name="Culley D."/>
            <person name="Daum C."/>
            <person name="Ezra D."/>
            <person name="Gonzalez J."/>
            <person name="Henrissat B."/>
            <person name="Kuo A."/>
            <person name="Liang C."/>
            <person name="Lipzen A."/>
            <person name="Lutzoni F."/>
            <person name="Magnuson J."/>
            <person name="Mondo S."/>
            <person name="Nolan M."/>
            <person name="Ohm R."/>
            <person name="Pangilinan J."/>
            <person name="Park H.-J."/>
            <person name="Ramirez L."/>
            <person name="Alfaro M."/>
            <person name="Sun H."/>
            <person name="Tritt A."/>
            <person name="Yoshinaga Y."/>
            <person name="Zwiers L.-H."/>
            <person name="Turgeon B."/>
            <person name="Goodwin S."/>
            <person name="Spatafora J."/>
            <person name="Crous P."/>
            <person name="Grigoriev I."/>
        </authorList>
    </citation>
    <scope>NUCLEOTIDE SEQUENCE</scope>
    <source>
        <strain evidence="22">CBS 116005</strain>
    </source>
</reference>
<dbReference type="PIRSF" id="PIRSF037104">
    <property type="entry name" value="Histone_H3-K4_mtfrase_Set1_fun"/>
    <property type="match status" value="1"/>
</dbReference>
<dbReference type="PANTHER" id="PTHR45814">
    <property type="entry name" value="HISTONE-LYSINE N-METHYLTRANSFERASE SETD1"/>
    <property type="match status" value="1"/>
</dbReference>
<dbReference type="GO" id="GO:0005694">
    <property type="term" value="C:chromosome"/>
    <property type="evidence" value="ECO:0007669"/>
    <property type="project" value="UniProtKB-SubCell"/>
</dbReference>
<comment type="catalytic activity">
    <reaction evidence="18">
        <text>L-lysyl(4)-[histone H3] + 3 S-adenosyl-L-methionine = N(6),N(6),N(6)-trimethyl-L-lysyl(4)-[histone H3] + 3 S-adenosyl-L-homocysteine + 3 H(+)</text>
        <dbReference type="Rhea" id="RHEA:60260"/>
        <dbReference type="Rhea" id="RHEA-COMP:15537"/>
        <dbReference type="Rhea" id="RHEA-COMP:15547"/>
        <dbReference type="ChEBI" id="CHEBI:15378"/>
        <dbReference type="ChEBI" id="CHEBI:29969"/>
        <dbReference type="ChEBI" id="CHEBI:57856"/>
        <dbReference type="ChEBI" id="CHEBI:59789"/>
        <dbReference type="ChEBI" id="CHEBI:61961"/>
        <dbReference type="EC" id="2.1.1.354"/>
    </reaction>
</comment>
<dbReference type="Pfam" id="PF00856">
    <property type="entry name" value="SET"/>
    <property type="match status" value="1"/>
</dbReference>
<dbReference type="Pfam" id="PF00885">
    <property type="entry name" value="DMRL_synthase"/>
    <property type="match status" value="2"/>
</dbReference>
<keyword evidence="11" id="KW-0808">Transferase</keyword>
<evidence type="ECO:0000313" key="23">
    <source>
        <dbReference type="Proteomes" id="UP000799436"/>
    </source>
</evidence>
<dbReference type="InterPro" id="IPR017111">
    <property type="entry name" value="Set1_fungi"/>
</dbReference>
<feature type="compositionally biased region" description="Polar residues" evidence="20">
    <location>
        <begin position="140"/>
        <end position="153"/>
    </location>
</feature>